<dbReference type="InterPro" id="IPR050331">
    <property type="entry name" value="Zinc_finger"/>
</dbReference>
<keyword evidence="2" id="KW-0479">Metal-binding</keyword>
<feature type="domain" description="C2H2-type" evidence="8">
    <location>
        <begin position="27"/>
        <end position="47"/>
    </location>
</feature>
<keyword evidence="3" id="KW-0677">Repeat</keyword>
<evidence type="ECO:0000256" key="5">
    <source>
        <dbReference type="ARBA" id="ARBA00022833"/>
    </source>
</evidence>
<evidence type="ECO:0000256" key="3">
    <source>
        <dbReference type="ARBA" id="ARBA00022737"/>
    </source>
</evidence>
<organism evidence="9 10">
    <name type="scientific">Manacus vitellinus</name>
    <name type="common">golden-collared manakin</name>
    <dbReference type="NCBI Taxonomy" id="328815"/>
    <lineage>
        <taxon>Eukaryota</taxon>
        <taxon>Metazoa</taxon>
        <taxon>Chordata</taxon>
        <taxon>Craniata</taxon>
        <taxon>Vertebrata</taxon>
        <taxon>Euteleostomi</taxon>
        <taxon>Archelosauria</taxon>
        <taxon>Archosauria</taxon>
        <taxon>Dinosauria</taxon>
        <taxon>Saurischia</taxon>
        <taxon>Theropoda</taxon>
        <taxon>Coelurosauria</taxon>
        <taxon>Aves</taxon>
        <taxon>Neognathae</taxon>
        <taxon>Neoaves</taxon>
        <taxon>Telluraves</taxon>
        <taxon>Australaves</taxon>
        <taxon>Passeriformes</taxon>
        <taxon>Pipridae</taxon>
        <taxon>Manacus</taxon>
    </lineage>
</organism>
<keyword evidence="9" id="KW-0675">Receptor</keyword>
<evidence type="ECO:0000256" key="1">
    <source>
        <dbReference type="ARBA" id="ARBA00004123"/>
    </source>
</evidence>
<evidence type="ECO:0000256" key="4">
    <source>
        <dbReference type="ARBA" id="ARBA00022771"/>
    </source>
</evidence>
<name>A0A093SX44_9PASS</name>
<dbReference type="Proteomes" id="UP000053258">
    <property type="component" value="Unassembled WGS sequence"/>
</dbReference>
<evidence type="ECO:0000256" key="2">
    <source>
        <dbReference type="ARBA" id="ARBA00022723"/>
    </source>
</evidence>
<sequence length="47" mass="5334">CSFCHKFFKDLAYLGVHEKVHTGETPYKCGVCAKGFAHPSNLLQHQR</sequence>
<dbReference type="AlphaFoldDB" id="A0A093SX44"/>
<dbReference type="GO" id="GO:0008270">
    <property type="term" value="F:zinc ion binding"/>
    <property type="evidence" value="ECO:0007669"/>
    <property type="project" value="UniProtKB-KW"/>
</dbReference>
<dbReference type="GO" id="GO:0010468">
    <property type="term" value="P:regulation of gene expression"/>
    <property type="evidence" value="ECO:0007669"/>
    <property type="project" value="TreeGrafter"/>
</dbReference>
<dbReference type="InterPro" id="IPR036236">
    <property type="entry name" value="Znf_C2H2_sf"/>
</dbReference>
<dbReference type="EMBL" id="KL672867">
    <property type="protein sequence ID" value="KFW87104.1"/>
    <property type="molecule type" value="Genomic_DNA"/>
</dbReference>
<gene>
    <name evidence="9" type="ORF">N305_06999</name>
</gene>
<feature type="non-terminal residue" evidence="9">
    <location>
        <position position="1"/>
    </location>
</feature>
<reference evidence="9 10" key="1">
    <citation type="submission" date="2014-06" db="EMBL/GenBank/DDBJ databases">
        <title>Genome evolution of avian class.</title>
        <authorList>
            <person name="Zhang G."/>
            <person name="Li C."/>
        </authorList>
    </citation>
    <scope>NUCLEOTIDE SEQUENCE [LARGE SCALE GENOMIC DNA]</scope>
    <source>
        <strain evidence="9">BGI_N305</strain>
    </source>
</reference>
<feature type="domain" description="C2H2-type" evidence="8">
    <location>
        <begin position="1"/>
        <end position="26"/>
    </location>
</feature>
<feature type="non-terminal residue" evidence="9">
    <location>
        <position position="47"/>
    </location>
</feature>
<protein>
    <submittedName>
        <fullName evidence="9">Neurotrophin receptor-interacting factor</fullName>
    </submittedName>
</protein>
<accession>A0A093SX44</accession>
<comment type="subcellular location">
    <subcellularLocation>
        <location evidence="1">Nucleus</location>
    </subcellularLocation>
</comment>
<dbReference type="Gene3D" id="3.30.160.60">
    <property type="entry name" value="Classic Zinc Finger"/>
    <property type="match status" value="2"/>
</dbReference>
<keyword evidence="5" id="KW-0862">Zinc</keyword>
<keyword evidence="4 7" id="KW-0863">Zinc-finger</keyword>
<dbReference type="InterPro" id="IPR013087">
    <property type="entry name" value="Znf_C2H2_type"/>
</dbReference>
<dbReference type="PROSITE" id="PS50157">
    <property type="entry name" value="ZINC_FINGER_C2H2_2"/>
    <property type="match status" value="2"/>
</dbReference>
<dbReference type="PANTHER" id="PTHR16515">
    <property type="entry name" value="PR DOMAIN ZINC FINGER PROTEIN"/>
    <property type="match status" value="1"/>
</dbReference>
<evidence type="ECO:0000256" key="7">
    <source>
        <dbReference type="PROSITE-ProRule" id="PRU00042"/>
    </source>
</evidence>
<dbReference type="GO" id="GO:0005634">
    <property type="term" value="C:nucleus"/>
    <property type="evidence" value="ECO:0007669"/>
    <property type="project" value="UniProtKB-SubCell"/>
</dbReference>
<evidence type="ECO:0000259" key="8">
    <source>
        <dbReference type="PROSITE" id="PS50157"/>
    </source>
</evidence>
<dbReference type="PROSITE" id="PS00028">
    <property type="entry name" value="ZINC_FINGER_C2H2_1"/>
    <property type="match status" value="1"/>
</dbReference>
<dbReference type="FunFam" id="3.30.160.60:FF:001049">
    <property type="entry name" value="zinc finger protein 319"/>
    <property type="match status" value="1"/>
</dbReference>
<dbReference type="PANTHER" id="PTHR16515:SF66">
    <property type="entry name" value="C2H2-TYPE DOMAIN-CONTAINING PROTEIN"/>
    <property type="match status" value="1"/>
</dbReference>
<proteinExistence type="predicted"/>
<evidence type="ECO:0000256" key="6">
    <source>
        <dbReference type="ARBA" id="ARBA00023242"/>
    </source>
</evidence>
<dbReference type="OrthoDB" id="3437960at2759"/>
<evidence type="ECO:0000313" key="9">
    <source>
        <dbReference type="EMBL" id="KFW87104.1"/>
    </source>
</evidence>
<evidence type="ECO:0000313" key="10">
    <source>
        <dbReference type="Proteomes" id="UP000053258"/>
    </source>
</evidence>
<keyword evidence="6" id="KW-0539">Nucleus</keyword>
<dbReference type="Pfam" id="PF00096">
    <property type="entry name" value="zf-C2H2"/>
    <property type="match status" value="2"/>
</dbReference>
<keyword evidence="10" id="KW-1185">Reference proteome</keyword>
<dbReference type="SUPFAM" id="SSF57667">
    <property type="entry name" value="beta-beta-alpha zinc fingers"/>
    <property type="match status" value="1"/>
</dbReference>